<evidence type="ECO:0000256" key="1">
    <source>
        <dbReference type="SAM" id="Phobius"/>
    </source>
</evidence>
<evidence type="ECO:0000313" key="3">
    <source>
        <dbReference type="Proteomes" id="UP000177230"/>
    </source>
</evidence>
<feature type="transmembrane region" description="Helical" evidence="1">
    <location>
        <begin position="6"/>
        <end position="27"/>
    </location>
</feature>
<sequence>MSTTEIAVFISAIATLISAAAVIVSAITARATIKYAKTTEEMAKDEKRKYNYNIFNDKFKSINNNYLTITVIGPKEKEYNGSHALRLLIPENNLRGLQNNLVKERGLKQFRYVIQTMDLLIKDLNKLHKEDKASIKENVIKFYENSIKEFIEILLTYKEHINGLIPEQRILVTECYDFYEIMSKLENSIDGG</sequence>
<proteinExistence type="predicted"/>
<dbReference type="EMBL" id="MFFM01000051">
    <property type="protein sequence ID" value="OGF07165.1"/>
    <property type="molecule type" value="Genomic_DNA"/>
</dbReference>
<evidence type="ECO:0000313" key="2">
    <source>
        <dbReference type="EMBL" id="OGF07165.1"/>
    </source>
</evidence>
<organism evidence="2 3">
    <name type="scientific">Candidatus Edwardsbacteria bacterium GWF2_54_11</name>
    <dbReference type="NCBI Taxonomy" id="1817851"/>
    <lineage>
        <taxon>Bacteria</taxon>
        <taxon>Candidatus Edwardsiibacteriota</taxon>
    </lineage>
</organism>
<name>A0A1F5QY74_9BACT</name>
<dbReference type="Proteomes" id="UP000177230">
    <property type="component" value="Unassembled WGS sequence"/>
</dbReference>
<accession>A0A1F5QY74</accession>
<gene>
    <name evidence="2" type="ORF">A2024_09605</name>
</gene>
<keyword evidence="1" id="KW-0812">Transmembrane</keyword>
<reference evidence="2 3" key="1">
    <citation type="journal article" date="2016" name="Nat. Commun.">
        <title>Thousands of microbial genomes shed light on interconnected biogeochemical processes in an aquifer system.</title>
        <authorList>
            <person name="Anantharaman K."/>
            <person name="Brown C.T."/>
            <person name="Hug L.A."/>
            <person name="Sharon I."/>
            <person name="Castelle C.J."/>
            <person name="Probst A.J."/>
            <person name="Thomas B.C."/>
            <person name="Singh A."/>
            <person name="Wilkins M.J."/>
            <person name="Karaoz U."/>
            <person name="Brodie E.L."/>
            <person name="Williams K.H."/>
            <person name="Hubbard S.S."/>
            <person name="Banfield J.F."/>
        </authorList>
    </citation>
    <scope>NUCLEOTIDE SEQUENCE [LARGE SCALE GENOMIC DNA]</scope>
</reference>
<dbReference type="AlphaFoldDB" id="A0A1F5QY74"/>
<keyword evidence="1" id="KW-1133">Transmembrane helix</keyword>
<protein>
    <submittedName>
        <fullName evidence="2">Uncharacterized protein</fullName>
    </submittedName>
</protein>
<comment type="caution">
    <text evidence="2">The sequence shown here is derived from an EMBL/GenBank/DDBJ whole genome shotgun (WGS) entry which is preliminary data.</text>
</comment>
<keyword evidence="1" id="KW-0472">Membrane</keyword>